<dbReference type="OrthoDB" id="787137at2759"/>
<dbReference type="AlphaFoldDB" id="A0A0C3BTF9"/>
<feature type="region of interest" description="Disordered" evidence="1">
    <location>
        <begin position="279"/>
        <end position="304"/>
    </location>
</feature>
<evidence type="ECO:0000313" key="3">
    <source>
        <dbReference type="Proteomes" id="UP000053424"/>
    </source>
</evidence>
<dbReference type="Proteomes" id="UP000053424">
    <property type="component" value="Unassembled WGS sequence"/>
</dbReference>
<gene>
    <name evidence="2" type="ORF">M413DRAFT_188410</name>
</gene>
<protein>
    <submittedName>
        <fullName evidence="2">Uncharacterized protein</fullName>
    </submittedName>
</protein>
<dbReference type="STRING" id="686832.A0A0C3BTF9"/>
<organism evidence="2 3">
    <name type="scientific">Hebeloma cylindrosporum</name>
    <dbReference type="NCBI Taxonomy" id="76867"/>
    <lineage>
        <taxon>Eukaryota</taxon>
        <taxon>Fungi</taxon>
        <taxon>Dikarya</taxon>
        <taxon>Basidiomycota</taxon>
        <taxon>Agaricomycotina</taxon>
        <taxon>Agaricomycetes</taxon>
        <taxon>Agaricomycetidae</taxon>
        <taxon>Agaricales</taxon>
        <taxon>Agaricineae</taxon>
        <taxon>Hymenogastraceae</taxon>
        <taxon>Hebeloma</taxon>
    </lineage>
</organism>
<feature type="region of interest" description="Disordered" evidence="1">
    <location>
        <begin position="52"/>
        <end position="88"/>
    </location>
</feature>
<evidence type="ECO:0000313" key="2">
    <source>
        <dbReference type="EMBL" id="KIM39960.1"/>
    </source>
</evidence>
<dbReference type="HOGENOM" id="CLU_915446_0_0_1"/>
<keyword evidence="3" id="KW-1185">Reference proteome</keyword>
<accession>A0A0C3BTF9</accession>
<name>A0A0C3BTF9_HEBCY</name>
<reference evidence="3" key="2">
    <citation type="submission" date="2015-01" db="EMBL/GenBank/DDBJ databases">
        <title>Evolutionary Origins and Diversification of the Mycorrhizal Mutualists.</title>
        <authorList>
            <consortium name="DOE Joint Genome Institute"/>
            <consortium name="Mycorrhizal Genomics Consortium"/>
            <person name="Kohler A."/>
            <person name="Kuo A."/>
            <person name="Nagy L.G."/>
            <person name="Floudas D."/>
            <person name="Copeland A."/>
            <person name="Barry K.W."/>
            <person name="Cichocki N."/>
            <person name="Veneault-Fourrey C."/>
            <person name="LaButti K."/>
            <person name="Lindquist E.A."/>
            <person name="Lipzen A."/>
            <person name="Lundell T."/>
            <person name="Morin E."/>
            <person name="Murat C."/>
            <person name="Riley R."/>
            <person name="Ohm R."/>
            <person name="Sun H."/>
            <person name="Tunlid A."/>
            <person name="Henrissat B."/>
            <person name="Grigoriev I.V."/>
            <person name="Hibbett D.S."/>
            <person name="Martin F."/>
        </authorList>
    </citation>
    <scope>NUCLEOTIDE SEQUENCE [LARGE SCALE GENOMIC DNA]</scope>
    <source>
        <strain evidence="3">h7</strain>
    </source>
</reference>
<dbReference type="EMBL" id="KN831784">
    <property type="protein sequence ID" value="KIM39960.1"/>
    <property type="molecule type" value="Genomic_DNA"/>
</dbReference>
<feature type="compositionally biased region" description="Polar residues" evidence="1">
    <location>
        <begin position="52"/>
        <end position="69"/>
    </location>
</feature>
<feature type="region of interest" description="Disordered" evidence="1">
    <location>
        <begin position="198"/>
        <end position="261"/>
    </location>
</feature>
<feature type="compositionally biased region" description="Basic residues" evidence="1">
    <location>
        <begin position="238"/>
        <end position="254"/>
    </location>
</feature>
<sequence length="304" mass="34092">MTIEDVCNTLIQQNMIYIREPTPPIIRPSPGQTIKFPKGRKNGVARRQLQRLQSSHTPTYDGNSHSPTPKINGHGNEHDTNKGPFVPPKHYEIRFEREKVEAYLRKWESKGYMRLKPEKLQWTPYLVTRSTQEAPKVDLPAMDTLPVNGNNEVITPATTESVVVVVSEPPTEAVTPAPTKNGVVEDVVPMVVDVEEPRGRTRSAAGSCSSPPPIVAGGGRSLRSHGNVPVVEEGAVATRRRKSKKRETARKRRRIESSPEVETVVVKWEDDQGFFVESDLRTRLEEEEDEDLDAEGEPDTEFVM</sequence>
<feature type="compositionally biased region" description="Acidic residues" evidence="1">
    <location>
        <begin position="285"/>
        <end position="304"/>
    </location>
</feature>
<proteinExistence type="predicted"/>
<reference evidence="2 3" key="1">
    <citation type="submission" date="2014-04" db="EMBL/GenBank/DDBJ databases">
        <authorList>
            <consortium name="DOE Joint Genome Institute"/>
            <person name="Kuo A."/>
            <person name="Gay G."/>
            <person name="Dore J."/>
            <person name="Kohler A."/>
            <person name="Nagy L.G."/>
            <person name="Floudas D."/>
            <person name="Copeland A."/>
            <person name="Barry K.W."/>
            <person name="Cichocki N."/>
            <person name="Veneault-Fourrey C."/>
            <person name="LaButti K."/>
            <person name="Lindquist E.A."/>
            <person name="Lipzen A."/>
            <person name="Lundell T."/>
            <person name="Morin E."/>
            <person name="Murat C."/>
            <person name="Sun H."/>
            <person name="Tunlid A."/>
            <person name="Henrissat B."/>
            <person name="Grigoriev I.V."/>
            <person name="Hibbett D.S."/>
            <person name="Martin F."/>
            <person name="Nordberg H.P."/>
            <person name="Cantor M.N."/>
            <person name="Hua S.X."/>
        </authorList>
    </citation>
    <scope>NUCLEOTIDE SEQUENCE [LARGE SCALE GENOMIC DNA]</scope>
    <source>
        <strain evidence="3">h7</strain>
    </source>
</reference>
<evidence type="ECO:0000256" key="1">
    <source>
        <dbReference type="SAM" id="MobiDB-lite"/>
    </source>
</evidence>